<evidence type="ECO:0000313" key="2">
    <source>
        <dbReference type="EMBL" id="RYC29826.1"/>
    </source>
</evidence>
<dbReference type="PROSITE" id="PS50994">
    <property type="entry name" value="INTEGRASE"/>
    <property type="match status" value="1"/>
</dbReference>
<dbReference type="GO" id="GO:0003676">
    <property type="term" value="F:nucleic acid binding"/>
    <property type="evidence" value="ECO:0007669"/>
    <property type="project" value="InterPro"/>
</dbReference>
<evidence type="ECO:0000313" key="3">
    <source>
        <dbReference type="Proteomes" id="UP000290759"/>
    </source>
</evidence>
<dbReference type="GO" id="GO:0015074">
    <property type="term" value="P:DNA integration"/>
    <property type="evidence" value="ECO:0007669"/>
    <property type="project" value="InterPro"/>
</dbReference>
<dbReference type="EMBL" id="QYBB01000039">
    <property type="protein sequence ID" value="RYC29826.1"/>
    <property type="molecule type" value="Genomic_DNA"/>
</dbReference>
<name>A0A4Q2U4V8_9HYPH</name>
<reference evidence="2 3" key="1">
    <citation type="submission" date="2018-12" db="EMBL/GenBank/DDBJ databases">
        <authorList>
            <person name="Grouzdev D.S."/>
            <person name="Krutkina M.S."/>
        </authorList>
    </citation>
    <scope>NUCLEOTIDE SEQUENCE [LARGE SCALE GENOMIC DNA]</scope>
    <source>
        <strain evidence="2 3">RmlP026</strain>
    </source>
</reference>
<accession>A0A4Q2U4V8</accession>
<proteinExistence type="predicted"/>
<comment type="caution">
    <text evidence="2">The sequence shown here is derived from an EMBL/GenBank/DDBJ whole genome shotgun (WGS) entry which is preliminary data.</text>
</comment>
<gene>
    <name evidence="2" type="ORF">D3273_22125</name>
</gene>
<keyword evidence="3" id="KW-1185">Reference proteome</keyword>
<protein>
    <submittedName>
        <fullName evidence="2">Transposase</fullName>
    </submittedName>
</protein>
<dbReference type="Gene3D" id="3.30.420.10">
    <property type="entry name" value="Ribonuclease H-like superfamily/Ribonuclease H"/>
    <property type="match status" value="1"/>
</dbReference>
<dbReference type="Proteomes" id="UP000290759">
    <property type="component" value="Unassembled WGS sequence"/>
</dbReference>
<dbReference type="InterPro" id="IPR012337">
    <property type="entry name" value="RNaseH-like_sf"/>
</dbReference>
<evidence type="ECO:0000259" key="1">
    <source>
        <dbReference type="PROSITE" id="PS50994"/>
    </source>
</evidence>
<feature type="domain" description="Integrase catalytic" evidence="1">
    <location>
        <begin position="1"/>
        <end position="146"/>
    </location>
</feature>
<dbReference type="AlphaFoldDB" id="A0A4Q2U4V8"/>
<sequence length="146" mass="16720">MFLAIDRVSKFVYVEFSNSPSRAEGSAFLRGVVKAFPYQIRRVPADNGVAFTRDASTKYDMMQRPFDRVCDENGIEHRLPKPYHPWTDGQADCMNRTVKEATAKTLHYDTAHLLRAYVPAFIAAYDLARHLKALKWKMPYQAICSA</sequence>
<reference evidence="2 3" key="2">
    <citation type="submission" date="2019-02" db="EMBL/GenBank/DDBJ databases">
        <title>'Lichenibacterium ramalinii' gen. nov. sp. nov., 'Lichenibacterium minor' gen. nov. sp. nov.</title>
        <authorList>
            <person name="Pankratov T."/>
        </authorList>
    </citation>
    <scope>NUCLEOTIDE SEQUENCE [LARGE SCALE GENOMIC DNA]</scope>
    <source>
        <strain evidence="2 3">RmlP026</strain>
    </source>
</reference>
<dbReference type="OrthoDB" id="9803878at2"/>
<organism evidence="2 3">
    <name type="scientific">Lichenibacterium minor</name>
    <dbReference type="NCBI Taxonomy" id="2316528"/>
    <lineage>
        <taxon>Bacteria</taxon>
        <taxon>Pseudomonadati</taxon>
        <taxon>Pseudomonadota</taxon>
        <taxon>Alphaproteobacteria</taxon>
        <taxon>Hyphomicrobiales</taxon>
        <taxon>Lichenihabitantaceae</taxon>
        <taxon>Lichenibacterium</taxon>
    </lineage>
</organism>
<dbReference type="InterPro" id="IPR036397">
    <property type="entry name" value="RNaseH_sf"/>
</dbReference>
<dbReference type="SUPFAM" id="SSF53098">
    <property type="entry name" value="Ribonuclease H-like"/>
    <property type="match status" value="1"/>
</dbReference>
<dbReference type="InterPro" id="IPR001584">
    <property type="entry name" value="Integrase_cat-core"/>
</dbReference>